<name>A0A9D1TYM5_9BACT</name>
<dbReference type="Proteomes" id="UP000823926">
    <property type="component" value="Unassembled WGS sequence"/>
</dbReference>
<dbReference type="EMBL" id="DXHL01000023">
    <property type="protein sequence ID" value="HIW10850.1"/>
    <property type="molecule type" value="Genomic_DNA"/>
</dbReference>
<dbReference type="GO" id="GO:0004674">
    <property type="term" value="F:protein serine/threonine kinase activity"/>
    <property type="evidence" value="ECO:0007669"/>
    <property type="project" value="TreeGrafter"/>
</dbReference>
<evidence type="ECO:0000256" key="2">
    <source>
        <dbReference type="ARBA" id="ARBA00022679"/>
    </source>
</evidence>
<gene>
    <name evidence="5" type="ORF">H9888_05030</name>
</gene>
<dbReference type="InterPro" id="IPR012893">
    <property type="entry name" value="HipA-like_C"/>
</dbReference>
<dbReference type="PANTHER" id="PTHR37419:SF1">
    <property type="entry name" value="SERINE_THREONINE-PROTEIN KINASE TOXIN HIPA"/>
    <property type="match status" value="1"/>
</dbReference>
<evidence type="ECO:0000256" key="3">
    <source>
        <dbReference type="ARBA" id="ARBA00022777"/>
    </source>
</evidence>
<evidence type="ECO:0000313" key="6">
    <source>
        <dbReference type="Proteomes" id="UP000823926"/>
    </source>
</evidence>
<accession>A0A9D1TYM5</accession>
<dbReference type="InterPro" id="IPR052028">
    <property type="entry name" value="HipA_Ser/Thr_kinase"/>
</dbReference>
<comment type="caution">
    <text evidence="5">The sequence shown here is derived from an EMBL/GenBank/DDBJ whole genome shotgun (WGS) entry which is preliminary data.</text>
</comment>
<feature type="domain" description="HipA-like C-terminal" evidence="4">
    <location>
        <begin position="55"/>
        <end position="284"/>
    </location>
</feature>
<dbReference type="PANTHER" id="PTHR37419">
    <property type="entry name" value="SERINE/THREONINE-PROTEIN KINASE TOXIN HIPA"/>
    <property type="match status" value="1"/>
</dbReference>
<dbReference type="Pfam" id="PF07804">
    <property type="entry name" value="HipA_C"/>
    <property type="match status" value="1"/>
</dbReference>
<protein>
    <submittedName>
        <fullName evidence="5">HipA domain-containing protein</fullName>
    </submittedName>
</protein>
<keyword evidence="3" id="KW-0418">Kinase</keyword>
<evidence type="ECO:0000256" key="1">
    <source>
        <dbReference type="ARBA" id="ARBA00010164"/>
    </source>
</evidence>
<dbReference type="AlphaFoldDB" id="A0A9D1TYM5"/>
<keyword evidence="2" id="KW-0808">Transferase</keyword>
<organism evidence="5 6">
    <name type="scientific">Candidatus Rikenella faecigallinarum</name>
    <dbReference type="NCBI Taxonomy" id="2838745"/>
    <lineage>
        <taxon>Bacteria</taxon>
        <taxon>Pseudomonadati</taxon>
        <taxon>Bacteroidota</taxon>
        <taxon>Bacteroidia</taxon>
        <taxon>Bacteroidales</taxon>
        <taxon>Rikenellaceae</taxon>
        <taxon>Rikenella</taxon>
    </lineage>
</organism>
<proteinExistence type="inferred from homology"/>
<reference evidence="5" key="1">
    <citation type="journal article" date="2021" name="PeerJ">
        <title>Extensive microbial diversity within the chicken gut microbiome revealed by metagenomics and culture.</title>
        <authorList>
            <person name="Gilroy R."/>
            <person name="Ravi A."/>
            <person name="Getino M."/>
            <person name="Pursley I."/>
            <person name="Horton D.L."/>
            <person name="Alikhan N.F."/>
            <person name="Baker D."/>
            <person name="Gharbi K."/>
            <person name="Hall N."/>
            <person name="Watson M."/>
            <person name="Adriaenssens E.M."/>
            <person name="Foster-Nyarko E."/>
            <person name="Jarju S."/>
            <person name="Secka A."/>
            <person name="Antonio M."/>
            <person name="Oren A."/>
            <person name="Chaudhuri R.R."/>
            <person name="La Ragione R."/>
            <person name="Hildebrand F."/>
            <person name="Pallen M.J."/>
        </authorList>
    </citation>
    <scope>NUCLEOTIDE SEQUENCE</scope>
    <source>
        <strain evidence="5">ChiBcec15-1070</strain>
    </source>
</reference>
<evidence type="ECO:0000259" key="4">
    <source>
        <dbReference type="Pfam" id="PF07804"/>
    </source>
</evidence>
<evidence type="ECO:0000313" key="5">
    <source>
        <dbReference type="EMBL" id="HIW10850.1"/>
    </source>
</evidence>
<sequence length="313" mass="36173">MAVCLYCYNPLNEAEVDFHKRCSQKMFGTPRPPELPYTRDMLTTLAREVIRSQTTLTGVQAKLSLDIRKEGNRGANRFTIVGLWGRYILKPQTERFAHLPEMEDLTMHLAEAARMRVVSHSLIRFADGELAYITRRVDRTPHGEKLPMEDMCQLTERLTEHKYKGSYEQVDKAVGRFSSAPLLDRVNYWEEVVFSWITGNADMHLKNFSLYSPEPGRYQLAPAYDLLSTALVMPEDTEELALTLNGRKRNLHKRDFVLSMQAAGLGDKVIKNIFHKFHRTQAAWFACIDRSFLPESMRSAYKRIILDRLGRLL</sequence>
<dbReference type="GO" id="GO:0005829">
    <property type="term" value="C:cytosol"/>
    <property type="evidence" value="ECO:0007669"/>
    <property type="project" value="TreeGrafter"/>
</dbReference>
<reference evidence="5" key="2">
    <citation type="submission" date="2021-04" db="EMBL/GenBank/DDBJ databases">
        <authorList>
            <person name="Gilroy R."/>
        </authorList>
    </citation>
    <scope>NUCLEOTIDE SEQUENCE</scope>
    <source>
        <strain evidence="5">ChiBcec15-1070</strain>
    </source>
</reference>
<dbReference type="Gene3D" id="1.10.1070.20">
    <property type="match status" value="1"/>
</dbReference>
<comment type="similarity">
    <text evidence="1">Belongs to the HipA Ser/Thr kinase family.</text>
</comment>